<protein>
    <submittedName>
        <fullName evidence="1">HAD hydrolase family protein</fullName>
    </submittedName>
</protein>
<dbReference type="GO" id="GO:0005829">
    <property type="term" value="C:cytosol"/>
    <property type="evidence" value="ECO:0007669"/>
    <property type="project" value="TreeGrafter"/>
</dbReference>
<reference evidence="1" key="1">
    <citation type="submission" date="2020-10" db="EMBL/GenBank/DDBJ databases">
        <authorList>
            <person name="Gilroy R."/>
        </authorList>
    </citation>
    <scope>NUCLEOTIDE SEQUENCE</scope>
    <source>
        <strain evidence="1">USAMLcec3-3695</strain>
    </source>
</reference>
<comment type="caution">
    <text evidence="1">The sequence shown here is derived from an EMBL/GenBank/DDBJ whole genome shotgun (WGS) entry which is preliminary data.</text>
</comment>
<dbReference type="GO" id="GO:0016791">
    <property type="term" value="F:phosphatase activity"/>
    <property type="evidence" value="ECO:0007669"/>
    <property type="project" value="TreeGrafter"/>
</dbReference>
<gene>
    <name evidence="1" type="ORF">IAA61_05885</name>
</gene>
<dbReference type="Gene3D" id="3.30.1240.10">
    <property type="match status" value="1"/>
</dbReference>
<dbReference type="PANTHER" id="PTHR10000">
    <property type="entry name" value="PHOSPHOSERINE PHOSPHATASE"/>
    <property type="match status" value="1"/>
</dbReference>
<dbReference type="Proteomes" id="UP000824109">
    <property type="component" value="Unassembled WGS sequence"/>
</dbReference>
<dbReference type="EMBL" id="DVNB01000060">
    <property type="protein sequence ID" value="HIU57325.1"/>
    <property type="molecule type" value="Genomic_DNA"/>
</dbReference>
<dbReference type="InterPro" id="IPR023214">
    <property type="entry name" value="HAD_sf"/>
</dbReference>
<organism evidence="1 2">
    <name type="scientific">Candidatus Ornithomonoglobus merdipullorum</name>
    <dbReference type="NCBI Taxonomy" id="2840895"/>
    <lineage>
        <taxon>Bacteria</taxon>
        <taxon>Bacillati</taxon>
        <taxon>Bacillota</taxon>
        <taxon>Clostridia</taxon>
        <taxon>Candidatus Ornithomonoglobus</taxon>
    </lineage>
</organism>
<sequence>MGKFDGCLFVSDVDGTLLRTDQTISGANRHSIEYFVREGGRFTIATGRMVGEVQNICTQITINAPLILHNGSKVYDFEHQKTVWEKFVEEERKERVRRFHDEVQECGIEIYSGETVYIYRLCGETQRFFNSPGGVVYEMPDFVWGEPWQKVLIIGDDKDMTDRCEHIYRTGYDSGNCVRNGPKYLGIIAEGASKAVGMKIIAENGDDASKAATKYGAPHCEKDAVAYAVKMLDNIISYEED</sequence>
<dbReference type="InterPro" id="IPR036412">
    <property type="entry name" value="HAD-like_sf"/>
</dbReference>
<dbReference type="Pfam" id="PF08282">
    <property type="entry name" value="Hydrolase_3"/>
    <property type="match status" value="1"/>
</dbReference>
<dbReference type="AlphaFoldDB" id="A0A9D1MBI1"/>
<dbReference type="Gene3D" id="3.40.50.1000">
    <property type="entry name" value="HAD superfamily/HAD-like"/>
    <property type="match status" value="1"/>
</dbReference>
<evidence type="ECO:0000313" key="1">
    <source>
        <dbReference type="EMBL" id="HIU57325.1"/>
    </source>
</evidence>
<dbReference type="SUPFAM" id="SSF56784">
    <property type="entry name" value="HAD-like"/>
    <property type="match status" value="1"/>
</dbReference>
<proteinExistence type="predicted"/>
<dbReference type="PANTHER" id="PTHR10000:SF8">
    <property type="entry name" value="HAD SUPERFAMILY HYDROLASE-LIKE, TYPE 3"/>
    <property type="match status" value="1"/>
</dbReference>
<evidence type="ECO:0000313" key="2">
    <source>
        <dbReference type="Proteomes" id="UP000824109"/>
    </source>
</evidence>
<name>A0A9D1MBI1_9FIRM</name>
<keyword evidence="1" id="KW-0378">Hydrolase</keyword>
<reference evidence="1" key="2">
    <citation type="journal article" date="2021" name="PeerJ">
        <title>Extensive microbial diversity within the chicken gut microbiome revealed by metagenomics and culture.</title>
        <authorList>
            <person name="Gilroy R."/>
            <person name="Ravi A."/>
            <person name="Getino M."/>
            <person name="Pursley I."/>
            <person name="Horton D.L."/>
            <person name="Alikhan N.F."/>
            <person name="Baker D."/>
            <person name="Gharbi K."/>
            <person name="Hall N."/>
            <person name="Watson M."/>
            <person name="Adriaenssens E.M."/>
            <person name="Foster-Nyarko E."/>
            <person name="Jarju S."/>
            <person name="Secka A."/>
            <person name="Antonio M."/>
            <person name="Oren A."/>
            <person name="Chaudhuri R.R."/>
            <person name="La Ragione R."/>
            <person name="Hildebrand F."/>
            <person name="Pallen M.J."/>
        </authorList>
    </citation>
    <scope>NUCLEOTIDE SEQUENCE</scope>
    <source>
        <strain evidence="1">USAMLcec3-3695</strain>
    </source>
</reference>
<dbReference type="GO" id="GO:0000287">
    <property type="term" value="F:magnesium ion binding"/>
    <property type="evidence" value="ECO:0007669"/>
    <property type="project" value="TreeGrafter"/>
</dbReference>
<accession>A0A9D1MBI1</accession>